<evidence type="ECO:0000313" key="4">
    <source>
        <dbReference type="EMBL" id="NHZ37269.1"/>
    </source>
</evidence>
<protein>
    <recommendedName>
        <fullName evidence="2">Curli production assembly/transport component CsgE</fullName>
    </recommendedName>
</protein>
<organism evidence="4 5">
    <name type="scientific">Massilia rubra</name>
    <dbReference type="NCBI Taxonomy" id="2607910"/>
    <lineage>
        <taxon>Bacteria</taxon>
        <taxon>Pseudomonadati</taxon>
        <taxon>Pseudomonadota</taxon>
        <taxon>Betaproteobacteria</taxon>
        <taxon>Burkholderiales</taxon>
        <taxon>Oxalobacteraceae</taxon>
        <taxon>Telluria group</taxon>
        <taxon>Massilia</taxon>
    </lineage>
</organism>
<reference evidence="4 5" key="1">
    <citation type="submission" date="2019-09" db="EMBL/GenBank/DDBJ databases">
        <title>Taxonomy of Antarctic Massilia spp.: description of Massilia rubra sp. nov., Massilia aquatica sp. nov., Massilia mucilaginosa sp. nov., Massilia frigida sp. nov. isolated from streams, lakes and regoliths.</title>
        <authorList>
            <person name="Holochova P."/>
            <person name="Sedlacek I."/>
            <person name="Kralova S."/>
            <person name="Maslanova I."/>
            <person name="Busse H.-J."/>
            <person name="Stankova E."/>
            <person name="Vrbovska V."/>
            <person name="Kovarovic V."/>
            <person name="Bartak M."/>
            <person name="Svec P."/>
            <person name="Pantucek R."/>
        </authorList>
    </citation>
    <scope>NUCLEOTIDE SEQUENCE [LARGE SCALE GENOMIC DNA]</scope>
    <source>
        <strain evidence="4 5">CCM 8692</strain>
    </source>
</reference>
<keyword evidence="3" id="KW-0732">Signal</keyword>
<dbReference type="Proteomes" id="UP000785613">
    <property type="component" value="Unassembled WGS sequence"/>
</dbReference>
<proteinExistence type="predicted"/>
<sequence length="198" mass="22025">MLTIPSDGCASRTKLAPLATVFRGPHQHRRRRFFWRQHKNNKPRGRMPKTTNLLALCALSLGCMLGATAGQAAPQDARDTLDQGRRALASDTDSGVVTSQSITVAGHDFCQYFMAAWREKEGSERFTLAIVERPSARRGSEVRIDFAQRRVFETRLPAARAAIKSLSEDAAERTWQAVLEADAERKSTHDADLAPDEF</sequence>
<evidence type="ECO:0000313" key="5">
    <source>
        <dbReference type="Proteomes" id="UP000785613"/>
    </source>
</evidence>
<dbReference type="InterPro" id="IPR018900">
    <property type="entry name" value="Curli_CsgE"/>
</dbReference>
<keyword evidence="5" id="KW-1185">Reference proteome</keyword>
<comment type="function">
    <text evidence="1">May be involved in the biogenesis of curli organelles.</text>
</comment>
<comment type="caution">
    <text evidence="4">The sequence shown here is derived from an EMBL/GenBank/DDBJ whole genome shotgun (WGS) entry which is preliminary data.</text>
</comment>
<dbReference type="Pfam" id="PF10627">
    <property type="entry name" value="CsgE"/>
    <property type="match status" value="1"/>
</dbReference>
<evidence type="ECO:0000256" key="2">
    <source>
        <dbReference type="ARBA" id="ARBA00014024"/>
    </source>
</evidence>
<dbReference type="EMBL" id="VUYU01000026">
    <property type="protein sequence ID" value="NHZ37269.1"/>
    <property type="molecule type" value="Genomic_DNA"/>
</dbReference>
<evidence type="ECO:0000256" key="1">
    <source>
        <dbReference type="ARBA" id="ARBA00003989"/>
    </source>
</evidence>
<accession>A0ABX0LTF8</accession>
<evidence type="ECO:0000256" key="3">
    <source>
        <dbReference type="ARBA" id="ARBA00022729"/>
    </source>
</evidence>
<gene>
    <name evidence="4" type="ORF">F0185_27265</name>
</gene>
<name>A0ABX0LTF8_9BURK</name>